<dbReference type="InterPro" id="IPR032675">
    <property type="entry name" value="LRR_dom_sf"/>
</dbReference>
<proteinExistence type="predicted"/>
<dbReference type="PANTHER" id="PTHR46652">
    <property type="entry name" value="LEUCINE-RICH REPEAT AND IQ DOMAIN-CONTAINING PROTEIN 1-RELATED"/>
    <property type="match status" value="1"/>
</dbReference>
<dbReference type="Gene3D" id="3.80.10.10">
    <property type="entry name" value="Ribonuclease Inhibitor"/>
    <property type="match status" value="1"/>
</dbReference>
<dbReference type="SUPFAM" id="SSF52058">
    <property type="entry name" value="L domain-like"/>
    <property type="match status" value="1"/>
</dbReference>
<keyword evidence="1" id="KW-0433">Leucine-rich repeat</keyword>
<keyword evidence="2" id="KW-0677">Repeat</keyword>
<accession>A0A645CQT7</accession>
<dbReference type="EMBL" id="VSSQ01029101">
    <property type="protein sequence ID" value="MPM79082.1"/>
    <property type="molecule type" value="Genomic_DNA"/>
</dbReference>
<dbReference type="AlphaFoldDB" id="A0A645CQT7"/>
<protein>
    <recommendedName>
        <fullName evidence="4">BIG2 domain-containing protein</fullName>
    </recommendedName>
</protein>
<name>A0A645CQT7_9ZZZZ</name>
<organism evidence="3">
    <name type="scientific">bioreactor metagenome</name>
    <dbReference type="NCBI Taxonomy" id="1076179"/>
    <lineage>
        <taxon>unclassified sequences</taxon>
        <taxon>metagenomes</taxon>
        <taxon>ecological metagenomes</taxon>
    </lineage>
</organism>
<dbReference type="InterPro" id="IPR050836">
    <property type="entry name" value="SDS22/Internalin_LRR"/>
</dbReference>
<comment type="caution">
    <text evidence="3">The sequence shown here is derived from an EMBL/GenBank/DDBJ whole genome shotgun (WGS) entry which is preliminary data.</text>
</comment>
<reference evidence="3" key="1">
    <citation type="submission" date="2019-08" db="EMBL/GenBank/DDBJ databases">
        <authorList>
            <person name="Kucharzyk K."/>
            <person name="Murdoch R.W."/>
            <person name="Higgins S."/>
            <person name="Loffler F."/>
        </authorList>
    </citation>
    <scope>NUCLEOTIDE SEQUENCE</scope>
</reference>
<evidence type="ECO:0000256" key="1">
    <source>
        <dbReference type="ARBA" id="ARBA00022614"/>
    </source>
</evidence>
<dbReference type="PANTHER" id="PTHR46652:SF7">
    <property type="entry name" value="LEUCINE-RICH REPEAT AND IQ DOMAIN-CONTAINING PROTEIN 1"/>
    <property type="match status" value="1"/>
</dbReference>
<evidence type="ECO:0000256" key="2">
    <source>
        <dbReference type="ARBA" id="ARBA00022737"/>
    </source>
</evidence>
<evidence type="ECO:0008006" key="4">
    <source>
        <dbReference type="Google" id="ProtNLM"/>
    </source>
</evidence>
<sequence>MGTATITVTTLDGNKTATCTVTVVPEVVTTDTTLYDPTDKAVIDEMVRSFGNIINVGVVWSESEPKTVIEMNLYGLGVKGALDISRLKNLVTFSLKESQLTSINASGLTSLKVLDVTNNAVTAINVSGCTALTVLNCSYNRLATLDLSGLASLRSMNCSYNISQQQNH</sequence>
<gene>
    <name evidence="3" type="ORF">SDC9_126113</name>
</gene>
<evidence type="ECO:0000313" key="3">
    <source>
        <dbReference type="EMBL" id="MPM79082.1"/>
    </source>
</evidence>